<gene>
    <name evidence="2" type="ORF">HMPREF0860_1588</name>
    <name evidence="1" type="ORF">HMPREF1325_1323</name>
</gene>
<accession>U2N126</accession>
<dbReference type="PATRIC" id="fig|1125725.3.peg.206"/>
<dbReference type="Proteomes" id="UP000016412">
    <property type="component" value="Unassembled WGS sequence"/>
</dbReference>
<evidence type="ECO:0000313" key="1">
    <source>
        <dbReference type="EMBL" id="ERF61739.1"/>
    </source>
</evidence>
<dbReference type="RefSeq" id="WP_021329286.1">
    <property type="nucleotide sequence ID" value="NZ_AUZJ01000005.1"/>
</dbReference>
<dbReference type="AlphaFoldDB" id="U2N126"/>
<proteinExistence type="predicted"/>
<evidence type="ECO:0000313" key="3">
    <source>
        <dbReference type="Proteomes" id="UP000016412"/>
    </source>
</evidence>
<name>U2N126_TRESO</name>
<dbReference type="STRING" id="1125725.HMPREF1325_1323"/>
<evidence type="ECO:0000313" key="4">
    <source>
        <dbReference type="Proteomes" id="UP000016646"/>
    </source>
</evidence>
<organism evidence="1 3">
    <name type="scientific">Treponema socranskii subsp. socranskii VPI DR56BR1116 = ATCC 35536</name>
    <dbReference type="NCBI Taxonomy" id="1125725"/>
    <lineage>
        <taxon>Bacteria</taxon>
        <taxon>Pseudomonadati</taxon>
        <taxon>Spirochaetota</taxon>
        <taxon>Spirochaetia</taxon>
        <taxon>Spirochaetales</taxon>
        <taxon>Treponemataceae</taxon>
        <taxon>Treponema</taxon>
    </lineage>
</organism>
<dbReference type="EMBL" id="AUZJ01000005">
    <property type="protein sequence ID" value="ERF61739.1"/>
    <property type="molecule type" value="Genomic_DNA"/>
</dbReference>
<protein>
    <submittedName>
        <fullName evidence="1">Uncharacterized protein</fullName>
    </submittedName>
</protein>
<evidence type="ECO:0000313" key="2">
    <source>
        <dbReference type="EMBL" id="ERK05129.1"/>
    </source>
</evidence>
<reference evidence="3 4" key="1">
    <citation type="submission" date="2013-08" db="EMBL/GenBank/DDBJ databases">
        <authorList>
            <person name="Durkin A.S."/>
            <person name="Haft D.R."/>
            <person name="McCorrison J."/>
            <person name="Torralba M."/>
            <person name="Gillis M."/>
            <person name="Haft D.H."/>
            <person name="Methe B."/>
            <person name="Sutton G."/>
            <person name="Nelson K.E."/>
        </authorList>
    </citation>
    <scope>NUCLEOTIDE SEQUENCE [LARGE SCALE GENOMIC DNA]</scope>
    <source>
        <strain evidence="2 4">ATCC 35536</strain>
        <strain evidence="1 3">VPI DR56BR1116</strain>
    </source>
</reference>
<keyword evidence="4" id="KW-1185">Reference proteome</keyword>
<dbReference type="Proteomes" id="UP000016646">
    <property type="component" value="Unassembled WGS sequence"/>
</dbReference>
<sequence>MSGKNDKKTRREVRHAVRSASGKLFDEIKEIINAYPLRTRLRFAWRILRGKW</sequence>
<dbReference type="EMBL" id="AVQI01000002">
    <property type="protein sequence ID" value="ERK05129.1"/>
    <property type="molecule type" value="Genomic_DNA"/>
</dbReference>
<comment type="caution">
    <text evidence="1">The sequence shown here is derived from an EMBL/GenBank/DDBJ whole genome shotgun (WGS) entry which is preliminary data.</text>
</comment>